<sequence>MDPSLILGLVLAFGALIAMINLEGADPQRMEAVVESVKQAVSSVREGGEPVLVCAPSLRPAVRRLVSAQTDGLPVLSYTEATAAALTIETVGVVRDIPAPAVGVVPAALG</sequence>
<dbReference type="AlphaFoldDB" id="A0A4Y4BD79"/>
<comment type="caution">
    <text evidence="1">The sequence shown here is derived from an EMBL/GenBank/DDBJ whole genome shotgun (WGS) entry which is preliminary data.</text>
</comment>
<dbReference type="GO" id="GO:0016020">
    <property type="term" value="C:membrane"/>
    <property type="evidence" value="ECO:0007669"/>
    <property type="project" value="InterPro"/>
</dbReference>
<evidence type="ECO:0000313" key="1">
    <source>
        <dbReference type="EMBL" id="GEC76747.1"/>
    </source>
</evidence>
<accession>A0A4Y4BD79</accession>
<organism evidence="1 2">
    <name type="scientific">Microbacterium maritypicum</name>
    <name type="common">Microbacterium liquefaciens</name>
    <dbReference type="NCBI Taxonomy" id="33918"/>
    <lineage>
        <taxon>Bacteria</taxon>
        <taxon>Bacillati</taxon>
        <taxon>Actinomycetota</taxon>
        <taxon>Actinomycetes</taxon>
        <taxon>Micrococcales</taxon>
        <taxon>Microbacteriaceae</taxon>
        <taxon>Microbacterium</taxon>
    </lineage>
</organism>
<dbReference type="RefSeq" id="WP_141387872.1">
    <property type="nucleotide sequence ID" value="NZ_BJNQ01000025.1"/>
</dbReference>
<protein>
    <submittedName>
        <fullName evidence="1">Uncharacterized protein</fullName>
    </submittedName>
</protein>
<dbReference type="Proteomes" id="UP000317410">
    <property type="component" value="Unassembled WGS sequence"/>
</dbReference>
<name>A0A4Y4BD79_MICMQ</name>
<gene>
    <name evidence="1" type="ORF">MLI01_28920</name>
</gene>
<proteinExistence type="predicted"/>
<dbReference type="Pfam" id="PF00771">
    <property type="entry name" value="FHIPEP"/>
    <property type="match status" value="1"/>
</dbReference>
<dbReference type="Gene3D" id="3.40.50.12790">
    <property type="entry name" value="FHIPEP family, domain 4"/>
    <property type="match status" value="1"/>
</dbReference>
<dbReference type="EMBL" id="BJNQ01000025">
    <property type="protein sequence ID" value="GEC76747.1"/>
    <property type="molecule type" value="Genomic_DNA"/>
</dbReference>
<dbReference type="GO" id="GO:0009306">
    <property type="term" value="P:protein secretion"/>
    <property type="evidence" value="ECO:0007669"/>
    <property type="project" value="InterPro"/>
</dbReference>
<reference evidence="1 2" key="1">
    <citation type="submission" date="2019-06" db="EMBL/GenBank/DDBJ databases">
        <title>Whole genome shotgun sequence of Microbacterium liquefaciens NBRC 15037.</title>
        <authorList>
            <person name="Hosoyama A."/>
            <person name="Uohara A."/>
            <person name="Ohji S."/>
            <person name="Ichikawa N."/>
        </authorList>
    </citation>
    <scope>NUCLEOTIDE SEQUENCE [LARGE SCALE GENOMIC DNA]</scope>
    <source>
        <strain evidence="1 2">NBRC 15037</strain>
    </source>
</reference>
<dbReference type="InterPro" id="IPR001712">
    <property type="entry name" value="T3SS_FHIPEP"/>
</dbReference>
<evidence type="ECO:0000313" key="2">
    <source>
        <dbReference type="Proteomes" id="UP000317410"/>
    </source>
</evidence>
<dbReference type="InterPro" id="IPR042196">
    <property type="entry name" value="FHIPEP_4"/>
</dbReference>